<evidence type="ECO:0000313" key="3">
    <source>
        <dbReference type="Proteomes" id="UP001456524"/>
    </source>
</evidence>
<name>A0ABR1Y102_9PEZI</name>
<reference evidence="2 3" key="1">
    <citation type="journal article" date="2022" name="G3 (Bethesda)">
        <title>Enemy or ally: a genomic approach to elucidate the lifestyle of Phyllosticta citrichinaensis.</title>
        <authorList>
            <person name="Buijs V.A."/>
            <person name="Groenewald J.Z."/>
            <person name="Haridas S."/>
            <person name="LaButti K.M."/>
            <person name="Lipzen A."/>
            <person name="Martin F.M."/>
            <person name="Barry K."/>
            <person name="Grigoriev I.V."/>
            <person name="Crous P.W."/>
            <person name="Seidl M.F."/>
        </authorList>
    </citation>
    <scope>NUCLEOTIDE SEQUENCE [LARGE SCALE GENOMIC DNA]</scope>
    <source>
        <strain evidence="2 3">CBS 129764</strain>
    </source>
</reference>
<feature type="compositionally biased region" description="Low complexity" evidence="1">
    <location>
        <begin position="655"/>
        <end position="677"/>
    </location>
</feature>
<feature type="region of interest" description="Disordered" evidence="1">
    <location>
        <begin position="339"/>
        <end position="399"/>
    </location>
</feature>
<evidence type="ECO:0008006" key="4">
    <source>
        <dbReference type="Google" id="ProtNLM"/>
    </source>
</evidence>
<accession>A0ABR1Y102</accession>
<dbReference type="EMBL" id="JBBWUH010000003">
    <property type="protein sequence ID" value="KAK8174151.1"/>
    <property type="molecule type" value="Genomic_DNA"/>
</dbReference>
<dbReference type="InterPro" id="IPR050896">
    <property type="entry name" value="Mito_lipid_metab_GTPase"/>
</dbReference>
<evidence type="ECO:0000313" key="2">
    <source>
        <dbReference type="EMBL" id="KAK8174151.1"/>
    </source>
</evidence>
<keyword evidence="3" id="KW-1185">Reference proteome</keyword>
<dbReference type="InterPro" id="IPR027417">
    <property type="entry name" value="P-loop_NTPase"/>
</dbReference>
<feature type="region of interest" description="Disordered" evidence="1">
    <location>
        <begin position="26"/>
        <end position="63"/>
    </location>
</feature>
<proteinExistence type="predicted"/>
<feature type="region of interest" description="Disordered" evidence="1">
    <location>
        <begin position="732"/>
        <end position="773"/>
    </location>
</feature>
<dbReference type="Proteomes" id="UP001456524">
    <property type="component" value="Unassembled WGS sequence"/>
</dbReference>
<feature type="compositionally biased region" description="Basic and acidic residues" evidence="1">
    <location>
        <begin position="638"/>
        <end position="653"/>
    </location>
</feature>
<comment type="caution">
    <text evidence="2">The sequence shown here is derived from an EMBL/GenBank/DDBJ whole genome shotgun (WGS) entry which is preliminary data.</text>
</comment>
<dbReference type="PANTHER" id="PTHR46434">
    <property type="entry name" value="GENETIC INTERACTOR OF PROHIBITINS 3, MITOCHONDRIAL"/>
    <property type="match status" value="1"/>
</dbReference>
<dbReference type="PANTHER" id="PTHR46434:SF1">
    <property type="entry name" value="GENETIC INTERACTOR OF PROHIBITINS 3, MITOCHONDRIAL"/>
    <property type="match status" value="1"/>
</dbReference>
<feature type="compositionally biased region" description="Basic and acidic residues" evidence="1">
    <location>
        <begin position="374"/>
        <end position="399"/>
    </location>
</feature>
<feature type="compositionally biased region" description="Basic and acidic residues" evidence="1">
    <location>
        <begin position="339"/>
        <end position="350"/>
    </location>
</feature>
<feature type="region of interest" description="Disordered" evidence="1">
    <location>
        <begin position="630"/>
        <end position="692"/>
    </location>
</feature>
<protein>
    <recommendedName>
        <fullName evidence="4">Genetic interactor of prohibitins 3, mitochondrial</fullName>
    </recommendedName>
</protein>
<organism evidence="2 3">
    <name type="scientific">Phyllosticta citrichinensis</name>
    <dbReference type="NCBI Taxonomy" id="1130410"/>
    <lineage>
        <taxon>Eukaryota</taxon>
        <taxon>Fungi</taxon>
        <taxon>Dikarya</taxon>
        <taxon>Ascomycota</taxon>
        <taxon>Pezizomycotina</taxon>
        <taxon>Dothideomycetes</taxon>
        <taxon>Dothideomycetes incertae sedis</taxon>
        <taxon>Botryosphaeriales</taxon>
        <taxon>Phyllostictaceae</taxon>
        <taxon>Phyllosticta</taxon>
    </lineage>
</organism>
<evidence type="ECO:0000256" key="1">
    <source>
        <dbReference type="SAM" id="MobiDB-lite"/>
    </source>
</evidence>
<gene>
    <name evidence="2" type="ORF">IWX90DRAFT_399526</name>
</gene>
<sequence>MQPSLRRLSRIRLPFATARRLGTSPNLVSTSKAARKERTFSSFAPRRQAAVAEQEQPSHSSKKSLIRALPLSCPGCGAPSQTVAPDLAGYYSADMNHVKAYLKRDQEPELPKKREDDIYAEAVAKLDPSLREQLGVTESAKPPPKPAPPPPLCNRCHRLINHREGVPIDHPSIKAIKAMIQESPHKRNCIYHVVDAADFPMSVIPDITRALDLSPLRSRGRRASKSKWQDGKHSHVEFIITRADLLVPQEDMSRRLMPYIIDVLHEKIGREYRDNVRLSNVHLVSAQRGWWTSAIKQKILERGGASWFVGKVNVGKSSLFEVVFPKGKKDYVDVHQLREQAEKEQKKSWDSSDPAPDGNDTELDNNLSPQESQEAEKGRSESHEENPILETSEKETKIDEIHHTSFSETSLLPPARKEVDYPVMPIISHLPGTTASPIRIPFARGHGELIDLPGLDRAGMDQYVAPQHRSKLLLKSRHKTERIVLKAHESLVLGGGLVRITPATADLVYLVYPFVELPWHRSSTKKAVARERGELENARSGVKNLTDEAARRQIRSAGVVPLAYDVTKTAAGPLVRKDVTRLKADNLPFVVWAVDVLIEGLGWVEVTAQTRRFKGKIHAIEEAADAVAKRSMTQGEAGEVKASETEAEAKTDDFAAPAETAAASPEAEQQDSASASATPPPSPEPSSSSDVDVDNAVARGSAVPFPQIHVFSPHGACIGARRPLMGSVLNAPLKARPKERPRQSMKAVKARRPKGTQPGEKPDTIARGVQRSW</sequence>
<dbReference type="Gene3D" id="3.40.50.300">
    <property type="entry name" value="P-loop containing nucleotide triphosphate hydrolases"/>
    <property type="match status" value="1"/>
</dbReference>
<dbReference type="SUPFAM" id="SSF52540">
    <property type="entry name" value="P-loop containing nucleoside triphosphate hydrolases"/>
    <property type="match status" value="1"/>
</dbReference>